<dbReference type="CDD" id="cd09993">
    <property type="entry name" value="HDAC_classIV"/>
    <property type="match status" value="1"/>
</dbReference>
<dbReference type="InterPro" id="IPR000286">
    <property type="entry name" value="HDACs"/>
</dbReference>
<name>A0A6C0GUF4_9BACT</name>
<dbReference type="InterPro" id="IPR023696">
    <property type="entry name" value="Ureohydrolase_dom_sf"/>
</dbReference>
<sequence length="300" mass="34023">MIRIAYSDRYLLNLPGDHKFPIQKYALIKDQLLYEGTITEDNLYDAGICTDEQVLAVHTEEYWYKVKNLLLNEHEIRRIGLPLNQRLVERSLSSSCGTLKAADYALDNKISFNIAGGTHHAFTYKGEGFCVLNDMAIAACWLMKTQGVKRILIIDLDVHQGNGTAEIFRNEPNVFTFSMHGKDNYPLKKEVSDLDIALPSYMNDDAYLSILAEQLPKLFDSHKPDFVFYQAGVDVLATDKLGKLSLTRQGCRKRDELVFDYCLKLRIPVAVTMGGGYSERMADIVEAHCNTFRTAFAMLE</sequence>
<organism evidence="4 5">
    <name type="scientific">Rhodocytophaga rosea</name>
    <dbReference type="NCBI Taxonomy" id="2704465"/>
    <lineage>
        <taxon>Bacteria</taxon>
        <taxon>Pseudomonadati</taxon>
        <taxon>Bacteroidota</taxon>
        <taxon>Cytophagia</taxon>
        <taxon>Cytophagales</taxon>
        <taxon>Rhodocytophagaceae</taxon>
        <taxon>Rhodocytophaga</taxon>
    </lineage>
</organism>
<evidence type="ECO:0000256" key="1">
    <source>
        <dbReference type="ARBA" id="ARBA00005947"/>
    </source>
</evidence>
<keyword evidence="5" id="KW-1185">Reference proteome</keyword>
<accession>A0A6C0GUF4</accession>
<dbReference type="EMBL" id="CP048222">
    <property type="protein sequence ID" value="QHT70982.1"/>
    <property type="molecule type" value="Genomic_DNA"/>
</dbReference>
<evidence type="ECO:0000313" key="4">
    <source>
        <dbReference type="EMBL" id="QHT70982.1"/>
    </source>
</evidence>
<protein>
    <submittedName>
        <fullName evidence="4">Histone deacetylase</fullName>
    </submittedName>
</protein>
<dbReference type="PANTHER" id="PTHR10625:SF19">
    <property type="entry name" value="HISTONE DEACETYLASE 12"/>
    <property type="match status" value="1"/>
</dbReference>
<feature type="domain" description="Histone deacetylase" evidence="3">
    <location>
        <begin position="18"/>
        <end position="290"/>
    </location>
</feature>
<gene>
    <name evidence="4" type="ORF">GXP67_32210</name>
</gene>
<evidence type="ECO:0000313" key="5">
    <source>
        <dbReference type="Proteomes" id="UP000480178"/>
    </source>
</evidence>
<dbReference type="SUPFAM" id="SSF52768">
    <property type="entry name" value="Arginase/deacetylase"/>
    <property type="match status" value="1"/>
</dbReference>
<evidence type="ECO:0000256" key="2">
    <source>
        <dbReference type="ARBA" id="ARBA00022801"/>
    </source>
</evidence>
<dbReference type="KEGG" id="rhoz:GXP67_32210"/>
<dbReference type="InterPro" id="IPR044150">
    <property type="entry name" value="HDAC_classIV"/>
</dbReference>
<dbReference type="GO" id="GO:0040029">
    <property type="term" value="P:epigenetic regulation of gene expression"/>
    <property type="evidence" value="ECO:0007669"/>
    <property type="project" value="TreeGrafter"/>
</dbReference>
<dbReference type="PRINTS" id="PR01270">
    <property type="entry name" value="HDASUPER"/>
</dbReference>
<dbReference type="GO" id="GO:0016787">
    <property type="term" value="F:hydrolase activity"/>
    <property type="evidence" value="ECO:0007669"/>
    <property type="project" value="UniProtKB-KW"/>
</dbReference>
<dbReference type="InterPro" id="IPR037138">
    <property type="entry name" value="His_deacetylse_dom_sf"/>
</dbReference>
<dbReference type="RefSeq" id="WP_162446925.1">
    <property type="nucleotide sequence ID" value="NZ_CP048222.1"/>
</dbReference>
<proteinExistence type="inferred from homology"/>
<dbReference type="AlphaFoldDB" id="A0A6C0GUF4"/>
<comment type="similarity">
    <text evidence="1">Belongs to the histone deacetylase family.</text>
</comment>
<reference evidence="4 5" key="1">
    <citation type="submission" date="2020-01" db="EMBL/GenBank/DDBJ databases">
        <authorList>
            <person name="Kim M.K."/>
        </authorList>
    </citation>
    <scope>NUCLEOTIDE SEQUENCE [LARGE SCALE GENOMIC DNA]</scope>
    <source>
        <strain evidence="4 5">172606-1</strain>
    </source>
</reference>
<keyword evidence="2" id="KW-0378">Hydrolase</keyword>
<dbReference type="PANTHER" id="PTHR10625">
    <property type="entry name" value="HISTONE DEACETYLASE HDAC1-RELATED"/>
    <property type="match status" value="1"/>
</dbReference>
<dbReference type="Gene3D" id="3.40.800.20">
    <property type="entry name" value="Histone deacetylase domain"/>
    <property type="match status" value="1"/>
</dbReference>
<dbReference type="InterPro" id="IPR023801">
    <property type="entry name" value="His_deacetylse_dom"/>
</dbReference>
<dbReference type="Pfam" id="PF00850">
    <property type="entry name" value="Hist_deacetyl"/>
    <property type="match status" value="1"/>
</dbReference>
<dbReference type="GO" id="GO:0004407">
    <property type="term" value="F:histone deacetylase activity"/>
    <property type="evidence" value="ECO:0007669"/>
    <property type="project" value="InterPro"/>
</dbReference>
<evidence type="ECO:0000259" key="3">
    <source>
        <dbReference type="Pfam" id="PF00850"/>
    </source>
</evidence>
<dbReference type="Proteomes" id="UP000480178">
    <property type="component" value="Chromosome"/>
</dbReference>